<keyword evidence="3" id="KW-0963">Cytoplasm</keyword>
<keyword evidence="8" id="KW-1185">Reference proteome</keyword>
<proteinExistence type="inferred from homology"/>
<dbReference type="Pfam" id="PF04130">
    <property type="entry name" value="GCP_C_terminal"/>
    <property type="match status" value="1"/>
</dbReference>
<comment type="caution">
    <text evidence="7">The sequence shown here is derived from an EMBL/GenBank/DDBJ whole genome shotgun (WGS) entry which is preliminary data.</text>
</comment>
<evidence type="ECO:0000256" key="3">
    <source>
        <dbReference type="ARBA" id="ARBA00022490"/>
    </source>
</evidence>
<evidence type="ECO:0000256" key="1">
    <source>
        <dbReference type="ARBA" id="ARBA00004267"/>
    </source>
</evidence>
<dbReference type="AlphaFoldDB" id="A0A4Z1SRR4"/>
<name>A0A4Z1SRR4_GIAMU</name>
<dbReference type="GO" id="GO:0043015">
    <property type="term" value="F:gamma-tubulin binding"/>
    <property type="evidence" value="ECO:0007669"/>
    <property type="project" value="InterPro"/>
</dbReference>
<dbReference type="GO" id="GO:0005874">
    <property type="term" value="C:microtubule"/>
    <property type="evidence" value="ECO:0007669"/>
    <property type="project" value="UniProtKB-KW"/>
</dbReference>
<dbReference type="GO" id="GO:0051011">
    <property type="term" value="F:microtubule minus-end binding"/>
    <property type="evidence" value="ECO:0007669"/>
    <property type="project" value="TreeGrafter"/>
</dbReference>
<dbReference type="GO" id="GO:0000278">
    <property type="term" value="P:mitotic cell cycle"/>
    <property type="evidence" value="ECO:0007669"/>
    <property type="project" value="TreeGrafter"/>
</dbReference>
<dbReference type="Gene3D" id="1.20.120.1900">
    <property type="entry name" value="Gamma-tubulin complex, C-terminal domain"/>
    <property type="match status" value="1"/>
</dbReference>
<comment type="similarity">
    <text evidence="2">Belongs to the TUBGCP family.</text>
</comment>
<evidence type="ECO:0000256" key="5">
    <source>
        <dbReference type="ARBA" id="ARBA00023212"/>
    </source>
</evidence>
<protein>
    <submittedName>
        <fullName evidence="7">Spc97 / Spc98 family protein</fullName>
    </submittedName>
</protein>
<gene>
    <name evidence="7" type="ORF">GMRT_10876</name>
</gene>
<dbReference type="InterPro" id="IPR007259">
    <property type="entry name" value="GCP"/>
</dbReference>
<feature type="domain" description="Gamma tubulin complex component C-terminal" evidence="6">
    <location>
        <begin position="375"/>
        <end position="765"/>
    </location>
</feature>
<dbReference type="Proteomes" id="UP000315496">
    <property type="component" value="Chromosome 2"/>
</dbReference>
<sequence>MTDPSDGRYPDPAWLPGLFSAACGIPCPSVQCALEGFTLDTNQVPLDPADLNAFEGLLDIGHGLFMLEAYGLLFAAVVNGSLKELMDATIDPELRRLFRKGQAGFKSRVPSRTLYAFSRGISAILTEARLKLADYFEPLFGPNPSRSLFLEVCILARHGMRHILSMHQLVQSLYQQAMKKEVLIKGAHLYNFLLNSLSTVSEEYDLSILPLIRPVATEVATMITSFVCNGFVSDPHDEFFAKPISQADALVQGVLDNTLNEFQHTFDREAFTTVYEKISAPTYISAIAPGCRLHRDRFPTYLTEHNAKNLVLIARCGRISGQVGEASNLLQELHDTIALTTTTKFSQVSFDRCVFRLTCMASRSLWLYLLQEGILDHLRILLDVAFLQQASLASCLFMNAQTALQGQVTPRLMSRAFNTALERALGVCYGHQIAKHLEFASFCEKRVGSRHVPLRHKQSVDLDALRETLESFQFHDLFITHQQLQPISGFQFHYCEDNPAYEVRPNTISIKPSTAEHLTYDPRHLGVEAQYEALYNRSIQRSFYEPERTVYTTEQAPRTLGVVYVPVANSILRNIVFQYQCSTTIEVFLAPHCLQQLSTIMRFLLAFKHAEYVLNETYHTFMTVLPSRRICTEAYGNKKDYLVLLVDRRGPSALGRQLQLAKAVPSLCRSLGDFLERLALHIELCSIRPHLTEFYSRLMEISRASVQEQVEYSAIQGYVEASNLFNSLIAHTINNLFLQNCDACVLLRFIFEMICELHRLVDGGIRDGTLNTRVCAHIYAPSREMDELYQRVVALGKVTHRACSEFIRVTRMEGI</sequence>
<dbReference type="InterPro" id="IPR042241">
    <property type="entry name" value="GCP_C_sf"/>
</dbReference>
<evidence type="ECO:0000259" key="6">
    <source>
        <dbReference type="Pfam" id="PF04130"/>
    </source>
</evidence>
<dbReference type="GO" id="GO:0051321">
    <property type="term" value="P:meiotic cell cycle"/>
    <property type="evidence" value="ECO:0007669"/>
    <property type="project" value="TreeGrafter"/>
</dbReference>
<accession>A0A4Z1SRR4</accession>
<dbReference type="GO" id="GO:0007020">
    <property type="term" value="P:microtubule nucleation"/>
    <property type="evidence" value="ECO:0007669"/>
    <property type="project" value="InterPro"/>
</dbReference>
<organism evidence="7 8">
    <name type="scientific">Giardia muris</name>
    <dbReference type="NCBI Taxonomy" id="5742"/>
    <lineage>
        <taxon>Eukaryota</taxon>
        <taxon>Metamonada</taxon>
        <taxon>Diplomonadida</taxon>
        <taxon>Hexamitidae</taxon>
        <taxon>Giardiinae</taxon>
        <taxon>Giardia</taxon>
    </lineage>
</organism>
<keyword evidence="5" id="KW-0206">Cytoskeleton</keyword>
<dbReference type="OrthoDB" id="78652at2759"/>
<dbReference type="VEuPathDB" id="GiardiaDB:GMRT_10876"/>
<evidence type="ECO:0000313" key="8">
    <source>
        <dbReference type="Proteomes" id="UP000315496"/>
    </source>
</evidence>
<comment type="subcellular location">
    <subcellularLocation>
        <location evidence="1">Cytoplasm</location>
        <location evidence="1">Cytoskeleton</location>
        <location evidence="1">Microtubule organizing center</location>
    </subcellularLocation>
</comment>
<evidence type="ECO:0000313" key="7">
    <source>
        <dbReference type="EMBL" id="TNJ28614.1"/>
    </source>
</evidence>
<dbReference type="GO" id="GO:0000930">
    <property type="term" value="C:gamma-tubulin complex"/>
    <property type="evidence" value="ECO:0007669"/>
    <property type="project" value="TreeGrafter"/>
</dbReference>
<evidence type="ECO:0000256" key="2">
    <source>
        <dbReference type="ARBA" id="ARBA00010337"/>
    </source>
</evidence>
<dbReference type="InterPro" id="IPR040457">
    <property type="entry name" value="GCP_C"/>
</dbReference>
<dbReference type="GO" id="GO:0051225">
    <property type="term" value="P:spindle assembly"/>
    <property type="evidence" value="ECO:0007669"/>
    <property type="project" value="TreeGrafter"/>
</dbReference>
<evidence type="ECO:0000256" key="4">
    <source>
        <dbReference type="ARBA" id="ARBA00022701"/>
    </source>
</evidence>
<reference evidence="7 8" key="1">
    <citation type="submission" date="2019-05" db="EMBL/GenBank/DDBJ databases">
        <title>The compact genome of Giardia muris reveals important steps in the evolution of intestinal protozoan parasites.</title>
        <authorList>
            <person name="Xu F."/>
            <person name="Jimenez-Gonzalez A."/>
            <person name="Einarsson E."/>
            <person name="Astvaldsson A."/>
            <person name="Peirasmaki D."/>
            <person name="Eckmann L."/>
            <person name="Andersson J.O."/>
            <person name="Svard S.G."/>
            <person name="Jerlstrom-Hultqvist J."/>
        </authorList>
    </citation>
    <scope>NUCLEOTIDE SEQUENCE [LARGE SCALE GENOMIC DNA]</scope>
    <source>
        <strain evidence="7 8">Roberts-Thomson</strain>
    </source>
</reference>
<dbReference type="PANTHER" id="PTHR19302">
    <property type="entry name" value="GAMMA TUBULIN COMPLEX PROTEIN"/>
    <property type="match status" value="1"/>
</dbReference>
<dbReference type="PANTHER" id="PTHR19302:SF27">
    <property type="entry name" value="GAMMA-TUBULIN COMPLEX COMPONENT 4"/>
    <property type="match status" value="1"/>
</dbReference>
<keyword evidence="4" id="KW-0493">Microtubule</keyword>
<dbReference type="GO" id="GO:0000922">
    <property type="term" value="C:spindle pole"/>
    <property type="evidence" value="ECO:0007669"/>
    <property type="project" value="InterPro"/>
</dbReference>
<dbReference type="GO" id="GO:0031122">
    <property type="term" value="P:cytoplasmic microtubule organization"/>
    <property type="evidence" value="ECO:0007669"/>
    <property type="project" value="TreeGrafter"/>
</dbReference>
<dbReference type="EMBL" id="VDLU01000002">
    <property type="protein sequence ID" value="TNJ28614.1"/>
    <property type="molecule type" value="Genomic_DNA"/>
</dbReference>